<keyword evidence="5" id="KW-0479">Metal-binding</keyword>
<comment type="similarity">
    <text evidence="3">Belongs to the HARBI1 family.</text>
</comment>
<evidence type="ECO:0000256" key="6">
    <source>
        <dbReference type="ARBA" id="ARBA00022801"/>
    </source>
</evidence>
<dbReference type="Proteomes" id="UP001152888">
    <property type="component" value="Unassembled WGS sequence"/>
</dbReference>
<feature type="domain" description="DDE Tnp4" evidence="8">
    <location>
        <begin position="144"/>
        <end position="308"/>
    </location>
</feature>
<dbReference type="AlphaFoldDB" id="A0A9P0PBV7"/>
<evidence type="ECO:0000256" key="2">
    <source>
        <dbReference type="ARBA" id="ARBA00004123"/>
    </source>
</evidence>
<evidence type="ECO:0000313" key="10">
    <source>
        <dbReference type="Proteomes" id="UP001152888"/>
    </source>
</evidence>
<comment type="cofactor">
    <cofactor evidence="1">
        <name>a divalent metal cation</name>
        <dbReference type="ChEBI" id="CHEBI:60240"/>
    </cofactor>
</comment>
<evidence type="ECO:0000259" key="8">
    <source>
        <dbReference type="Pfam" id="PF13359"/>
    </source>
</evidence>
<organism evidence="9 10">
    <name type="scientific">Acanthoscelides obtectus</name>
    <name type="common">Bean weevil</name>
    <name type="synonym">Bruchus obtectus</name>
    <dbReference type="NCBI Taxonomy" id="200917"/>
    <lineage>
        <taxon>Eukaryota</taxon>
        <taxon>Metazoa</taxon>
        <taxon>Ecdysozoa</taxon>
        <taxon>Arthropoda</taxon>
        <taxon>Hexapoda</taxon>
        <taxon>Insecta</taxon>
        <taxon>Pterygota</taxon>
        <taxon>Neoptera</taxon>
        <taxon>Endopterygota</taxon>
        <taxon>Coleoptera</taxon>
        <taxon>Polyphaga</taxon>
        <taxon>Cucujiformia</taxon>
        <taxon>Chrysomeloidea</taxon>
        <taxon>Chrysomelidae</taxon>
        <taxon>Bruchinae</taxon>
        <taxon>Bruchini</taxon>
        <taxon>Acanthoscelides</taxon>
    </lineage>
</organism>
<evidence type="ECO:0000256" key="4">
    <source>
        <dbReference type="ARBA" id="ARBA00022722"/>
    </source>
</evidence>
<dbReference type="PANTHER" id="PTHR22930:SF269">
    <property type="entry name" value="NUCLEASE HARBI1-LIKE PROTEIN"/>
    <property type="match status" value="1"/>
</dbReference>
<keyword evidence="10" id="KW-1185">Reference proteome</keyword>
<dbReference type="PANTHER" id="PTHR22930">
    <property type="match status" value="1"/>
</dbReference>
<sequence length="359" mass="41958">MEWINEIYMKREEFGEFHHLMDDLKENPTKFFEYFRMSLKTFNYILEHVKSDLTKYNNFRRVISPEERLTVTLRYLATGSSFRSIGFSFRMANNTVAGIVHETCRAIWESLGEIHMKFPLNEEAIQITDNFWKRWKFPNCIGCIDRKHIRIKAPANSGSMFYNYKHFFSIVLQGIAGPDYRFIAIEVGAYGKESDGGIFSNSRLSKRLENGSLNATSERQLPGTNVFLSHALIADEAYPLKTYLRRPYPERSLGPEEEYYNRRLSLARQVVECAFGIMTSKWRLLTKRIKVHLQKADIIIQCICLLHNIVIDREGIPLNIEPTPNGFQQNAAIRARNRGENHAVRRAYAIREQFKSFFQ</sequence>
<dbReference type="EMBL" id="CAKOFQ010006810">
    <property type="protein sequence ID" value="CAH1973540.1"/>
    <property type="molecule type" value="Genomic_DNA"/>
</dbReference>
<keyword evidence="6" id="KW-0378">Hydrolase</keyword>
<proteinExistence type="inferred from homology"/>
<evidence type="ECO:0000256" key="3">
    <source>
        <dbReference type="ARBA" id="ARBA00006958"/>
    </source>
</evidence>
<keyword evidence="4" id="KW-0540">Nuclease</keyword>
<dbReference type="Pfam" id="PF13359">
    <property type="entry name" value="DDE_Tnp_4"/>
    <property type="match status" value="1"/>
</dbReference>
<evidence type="ECO:0000256" key="1">
    <source>
        <dbReference type="ARBA" id="ARBA00001968"/>
    </source>
</evidence>
<dbReference type="OrthoDB" id="1696965at2759"/>
<evidence type="ECO:0000256" key="7">
    <source>
        <dbReference type="ARBA" id="ARBA00023242"/>
    </source>
</evidence>
<accession>A0A9P0PBV7</accession>
<evidence type="ECO:0000256" key="5">
    <source>
        <dbReference type="ARBA" id="ARBA00022723"/>
    </source>
</evidence>
<protein>
    <recommendedName>
        <fullName evidence="8">DDE Tnp4 domain-containing protein</fullName>
    </recommendedName>
</protein>
<name>A0A9P0PBV7_ACAOB</name>
<dbReference type="GO" id="GO:0004518">
    <property type="term" value="F:nuclease activity"/>
    <property type="evidence" value="ECO:0007669"/>
    <property type="project" value="UniProtKB-KW"/>
</dbReference>
<dbReference type="InterPro" id="IPR027806">
    <property type="entry name" value="HARBI1_dom"/>
</dbReference>
<dbReference type="GO" id="GO:0016787">
    <property type="term" value="F:hydrolase activity"/>
    <property type="evidence" value="ECO:0007669"/>
    <property type="project" value="UniProtKB-KW"/>
</dbReference>
<dbReference type="GO" id="GO:0046872">
    <property type="term" value="F:metal ion binding"/>
    <property type="evidence" value="ECO:0007669"/>
    <property type="project" value="UniProtKB-KW"/>
</dbReference>
<gene>
    <name evidence="9" type="ORF">ACAOBT_LOCUS10608</name>
</gene>
<evidence type="ECO:0000313" key="9">
    <source>
        <dbReference type="EMBL" id="CAH1973540.1"/>
    </source>
</evidence>
<comment type="caution">
    <text evidence="9">The sequence shown here is derived from an EMBL/GenBank/DDBJ whole genome shotgun (WGS) entry which is preliminary data.</text>
</comment>
<reference evidence="9" key="1">
    <citation type="submission" date="2022-03" db="EMBL/GenBank/DDBJ databases">
        <authorList>
            <person name="Sayadi A."/>
        </authorList>
    </citation>
    <scope>NUCLEOTIDE SEQUENCE</scope>
</reference>
<dbReference type="InterPro" id="IPR045249">
    <property type="entry name" value="HARBI1-like"/>
</dbReference>
<dbReference type="GO" id="GO:0005634">
    <property type="term" value="C:nucleus"/>
    <property type="evidence" value="ECO:0007669"/>
    <property type="project" value="UniProtKB-SubCell"/>
</dbReference>
<comment type="subcellular location">
    <subcellularLocation>
        <location evidence="2">Nucleus</location>
    </subcellularLocation>
</comment>
<keyword evidence="7" id="KW-0539">Nucleus</keyword>